<feature type="region of interest" description="Disordered" evidence="2">
    <location>
        <begin position="68"/>
        <end position="94"/>
    </location>
</feature>
<dbReference type="SUPFAM" id="SSF48350">
    <property type="entry name" value="GTPase activation domain, GAP"/>
    <property type="match status" value="2"/>
</dbReference>
<keyword evidence="1" id="KW-0175">Coiled coil</keyword>
<dbReference type="PANTHER" id="PTHR46199:SF3">
    <property type="entry name" value="RAC GTPASE-ACTIVATING PROTEIN 1"/>
    <property type="match status" value="1"/>
</dbReference>
<dbReference type="SMART" id="SM00324">
    <property type="entry name" value="RhoGAP"/>
    <property type="match status" value="2"/>
</dbReference>
<name>A0A2A6BEF2_PRIPA</name>
<proteinExistence type="predicted"/>
<feature type="compositionally biased region" description="Acidic residues" evidence="2">
    <location>
        <begin position="186"/>
        <end position="208"/>
    </location>
</feature>
<dbReference type="InterPro" id="IPR002219">
    <property type="entry name" value="PKC_DAG/PE"/>
</dbReference>
<dbReference type="OrthoDB" id="2218807at2759"/>
<dbReference type="Proteomes" id="UP000005239">
    <property type="component" value="Unassembled WGS sequence"/>
</dbReference>
<dbReference type="GO" id="GO:0030496">
    <property type="term" value="C:midbody"/>
    <property type="evidence" value="ECO:0000318"/>
    <property type="project" value="GO_Central"/>
</dbReference>
<feature type="region of interest" description="Disordered" evidence="2">
    <location>
        <begin position="1"/>
        <end position="20"/>
    </location>
</feature>
<feature type="coiled-coil region" evidence="1">
    <location>
        <begin position="769"/>
        <end position="838"/>
    </location>
</feature>
<dbReference type="GO" id="GO:0097149">
    <property type="term" value="C:centralspindlin complex"/>
    <property type="evidence" value="ECO:0000318"/>
    <property type="project" value="GO_Central"/>
</dbReference>
<dbReference type="GO" id="GO:0007266">
    <property type="term" value="P:Rho protein signal transduction"/>
    <property type="evidence" value="ECO:0000318"/>
    <property type="project" value="GO_Central"/>
</dbReference>
<sequence>MASRAQAGTSRGGDEMCSKEESRRIMETYLSLVDAVHHKTRAYQALLSDFVNLTEVLDKNRKMLKTEMGRRKEADEQASAAEEQMRRQQKELEEKERTIRTLTAQLRDARGQVASQLGQITALQADLDQWEHRMEIIKTNLKEQLESLPSENKKEMAWLREPALYRSHSRAYAERRAGGMRRVEERDDEDDESVDYDRTEDDMDEEEEIPVHTRSGRAFGRSGSNLAHRRSVSAHVLPTKRSRGFAGNEVLEGETGLAPQKKRSRDGINLTSTNTEVTTTITFDEQRPVKAKVAIRRSMNRSMSESNLLEHAHPKARPAPMMGTTSTIDLRTPRGAESWTRGRPIEQRAHRFEKMTAFFKMTSCDVCNGGINFAAKPAVRCIDCNQHAHAACKKRLVVPCVPKSATPRTPSRSRMQPRLQEFCPPTAPMIPAPLIHCVVALEKKGLDYAGIYRVPGNKAQVDKVLYELKTARAVPKLELQDVEVITGCIKEFLRHIRDPLIPKTSREEFVRAATSDNAVGLHAAIRDLPQPNRDTLAFLCLHWLRVIAQSTTNKMPLENLIRCLAPTVVGLHNLSNLGMASDDTNKAMAVLESLLRLDTEYWQQYLNFDTGTASGTKSSHGSTLGGTLNTLSITPKAPPLISMTTGGRTTTTASRPKHNLDFSEAASASTSAVDQSILGPISGDKKAPAPQPTPLIFDATRTRGGVTVKNNVMEYSYAETRDIMVGYYTLVQSLRKKTADYQRLLTDFQNLIEAFDKSRKLTKMEVDRTAKLELRLKESEQSGRELQQKYDEKEREMRTMEAQLADVRKMVGSRLGYIRALEADRDELESRMKMVKENLKNQLDFLPAEGKEQLAFIHEPKLYRSESREYALREQRERIALPPIESETEESIDYDDTSRELSRMEEDEERTPVRSMKKRPSPASRRALFAARPPPLIGEKAGAIARMSSVASRSIAKRRSSTVGVKTPATSKTEVTTRVEFNESTRELKQVKTTVTVNRKSCTPRRSKNWTGGQPIDRRQHRFEKYTGMTKKCVICNIGFGFLRGKPGFGCVDCSLHVHEKCKQKLLVSCVPQSLTPRAQLAKSSRLPMSQLASARKTGLAGLKPPLHEFCLPTAPMLPVPVVRCVIALERKYKGLEQEGLYRICGNKAKDPLIPKTSRREFMLAATNDDEVERDVQLRKAIDDLPQPHRDTLAYLCVHWLKVIALSGFNKMTLDNLARCLAPTVIGLHEDDDSRSGNNLAKMHDANPAKMKAEDLEKLQAANLAKMQAASDDVNNSIEVLTALLNMEAEYWSEYISFEDLNRSINTLPPPRKSATNTTRPGWR</sequence>
<accession>A0A8R1YC16</accession>
<reference evidence="3" key="2">
    <citation type="submission" date="2022-06" db="UniProtKB">
        <authorList>
            <consortium name="EnsemblMetazoa"/>
        </authorList>
    </citation>
    <scope>IDENTIFICATION</scope>
    <source>
        <strain evidence="3">PS312</strain>
    </source>
</reference>
<dbReference type="Gene3D" id="1.10.555.10">
    <property type="entry name" value="Rho GTPase activation protein"/>
    <property type="match status" value="3"/>
</dbReference>
<evidence type="ECO:0000256" key="1">
    <source>
        <dbReference type="SAM" id="Coils"/>
    </source>
</evidence>
<dbReference type="GO" id="GO:0005096">
    <property type="term" value="F:GTPase activator activity"/>
    <property type="evidence" value="ECO:0000318"/>
    <property type="project" value="GO_Central"/>
</dbReference>
<organism evidence="3 4">
    <name type="scientific">Pristionchus pacificus</name>
    <name type="common">Parasitic nematode worm</name>
    <dbReference type="NCBI Taxonomy" id="54126"/>
    <lineage>
        <taxon>Eukaryota</taxon>
        <taxon>Metazoa</taxon>
        <taxon>Ecdysozoa</taxon>
        <taxon>Nematoda</taxon>
        <taxon>Chromadorea</taxon>
        <taxon>Rhabditida</taxon>
        <taxon>Rhabditina</taxon>
        <taxon>Diplogasteromorpha</taxon>
        <taxon>Diplogasteroidea</taxon>
        <taxon>Neodiplogasteridae</taxon>
        <taxon>Pristionchus</taxon>
    </lineage>
</organism>
<dbReference type="PROSITE" id="PS50238">
    <property type="entry name" value="RHOGAP"/>
    <property type="match status" value="2"/>
</dbReference>
<dbReference type="Gene3D" id="3.30.60.20">
    <property type="match status" value="2"/>
</dbReference>
<dbReference type="Pfam" id="PF00620">
    <property type="entry name" value="RhoGAP"/>
    <property type="match status" value="2"/>
</dbReference>
<accession>A0A2A6BEF2</accession>
<protein>
    <submittedName>
        <fullName evidence="3">Cyk-4</fullName>
    </submittedName>
</protein>
<evidence type="ECO:0000256" key="2">
    <source>
        <dbReference type="SAM" id="MobiDB-lite"/>
    </source>
</evidence>
<feature type="region of interest" description="Disordered" evidence="2">
    <location>
        <begin position="171"/>
        <end position="223"/>
    </location>
</feature>
<dbReference type="InterPro" id="IPR000198">
    <property type="entry name" value="RhoGAP_dom"/>
</dbReference>
<gene>
    <name evidence="3" type="primary">WBGene00103189</name>
</gene>
<dbReference type="GO" id="GO:0051256">
    <property type="term" value="P:mitotic spindle midzone assembly"/>
    <property type="evidence" value="ECO:0000318"/>
    <property type="project" value="GO_Central"/>
</dbReference>
<feature type="compositionally biased region" description="Acidic residues" evidence="2">
    <location>
        <begin position="886"/>
        <end position="895"/>
    </location>
</feature>
<dbReference type="GO" id="GO:0051233">
    <property type="term" value="C:spindle midzone"/>
    <property type="evidence" value="ECO:0000318"/>
    <property type="project" value="GO_Central"/>
</dbReference>
<dbReference type="EnsemblMetazoa" id="PPA13635.1">
    <property type="protein sequence ID" value="PPA13635.1"/>
    <property type="gene ID" value="WBGene00103189"/>
</dbReference>
<dbReference type="GO" id="GO:0005634">
    <property type="term" value="C:nucleus"/>
    <property type="evidence" value="ECO:0000318"/>
    <property type="project" value="GO_Central"/>
</dbReference>
<evidence type="ECO:0000313" key="3">
    <source>
        <dbReference type="EnsemblMetazoa" id="PPA13635.1"/>
    </source>
</evidence>
<feature type="compositionally biased region" description="Basic and acidic residues" evidence="2">
    <location>
        <begin position="171"/>
        <end position="185"/>
    </location>
</feature>
<dbReference type="CDD" id="cd00029">
    <property type="entry name" value="C1"/>
    <property type="match status" value="1"/>
</dbReference>
<dbReference type="InterPro" id="IPR046349">
    <property type="entry name" value="C1-like_sf"/>
</dbReference>
<dbReference type="SMART" id="SM00109">
    <property type="entry name" value="C1"/>
    <property type="match status" value="2"/>
</dbReference>
<dbReference type="SUPFAM" id="SSF57889">
    <property type="entry name" value="Cysteine-rich domain"/>
    <property type="match status" value="2"/>
</dbReference>
<dbReference type="PROSITE" id="PS00479">
    <property type="entry name" value="ZF_DAG_PE_1"/>
    <property type="match status" value="2"/>
</dbReference>
<dbReference type="GO" id="GO:0000281">
    <property type="term" value="P:mitotic cytokinesis"/>
    <property type="evidence" value="ECO:0000318"/>
    <property type="project" value="GO_Central"/>
</dbReference>
<reference evidence="4" key="1">
    <citation type="journal article" date="2008" name="Nat. Genet.">
        <title>The Pristionchus pacificus genome provides a unique perspective on nematode lifestyle and parasitism.</title>
        <authorList>
            <person name="Dieterich C."/>
            <person name="Clifton S.W."/>
            <person name="Schuster L.N."/>
            <person name="Chinwalla A."/>
            <person name="Delehaunty K."/>
            <person name="Dinkelacker I."/>
            <person name="Fulton L."/>
            <person name="Fulton R."/>
            <person name="Godfrey J."/>
            <person name="Minx P."/>
            <person name="Mitreva M."/>
            <person name="Roeseler W."/>
            <person name="Tian H."/>
            <person name="Witte H."/>
            <person name="Yang S.P."/>
            <person name="Wilson R.K."/>
            <person name="Sommer R.J."/>
        </authorList>
    </citation>
    <scope>NUCLEOTIDE SEQUENCE [LARGE SCALE GENOMIC DNA]</scope>
    <source>
        <strain evidence="4">PS312</strain>
    </source>
</reference>
<feature type="compositionally biased region" description="Basic and acidic residues" evidence="2">
    <location>
        <begin position="83"/>
        <end position="94"/>
    </location>
</feature>
<dbReference type="GO" id="GO:0032154">
    <property type="term" value="C:cleavage furrow"/>
    <property type="evidence" value="ECO:0000318"/>
    <property type="project" value="GO_Central"/>
</dbReference>
<dbReference type="PANTHER" id="PTHR46199">
    <property type="entry name" value="RAC GTPASE-ACTIVATING PROTEIN 1"/>
    <property type="match status" value="1"/>
</dbReference>
<evidence type="ECO:0000313" key="4">
    <source>
        <dbReference type="Proteomes" id="UP000005239"/>
    </source>
</evidence>
<dbReference type="PROSITE" id="PS50081">
    <property type="entry name" value="ZF_DAG_PE_2"/>
    <property type="match status" value="2"/>
</dbReference>
<dbReference type="InterPro" id="IPR008936">
    <property type="entry name" value="Rho_GTPase_activation_prot"/>
</dbReference>
<feature type="region of interest" description="Disordered" evidence="2">
    <location>
        <begin position="883"/>
        <end position="925"/>
    </location>
</feature>
<keyword evidence="4" id="KW-1185">Reference proteome</keyword>